<evidence type="ECO:0000259" key="3">
    <source>
        <dbReference type="Pfam" id="PF14904"/>
    </source>
</evidence>
<dbReference type="AlphaFoldDB" id="A0A0L0HSD2"/>
<dbReference type="Proteomes" id="UP000053201">
    <property type="component" value="Unassembled WGS sequence"/>
</dbReference>
<evidence type="ECO:0000313" key="4">
    <source>
        <dbReference type="EMBL" id="KND03815.1"/>
    </source>
</evidence>
<evidence type="ECO:0000256" key="2">
    <source>
        <dbReference type="ARBA" id="ARBA00022679"/>
    </source>
</evidence>
<reference evidence="4 5" key="1">
    <citation type="submission" date="2009-08" db="EMBL/GenBank/DDBJ databases">
        <title>The Genome Sequence of Spizellomyces punctatus strain DAOM BR117.</title>
        <authorList>
            <consortium name="The Broad Institute Genome Sequencing Platform"/>
            <person name="Russ C."/>
            <person name="Cuomo C."/>
            <person name="Shea T."/>
            <person name="Young S.K."/>
            <person name="Zeng Q."/>
            <person name="Koehrsen M."/>
            <person name="Haas B."/>
            <person name="Borodovsky M."/>
            <person name="Guigo R."/>
            <person name="Alvarado L."/>
            <person name="Berlin A."/>
            <person name="Bochicchio J."/>
            <person name="Borenstein D."/>
            <person name="Chapman S."/>
            <person name="Chen Z."/>
            <person name="Engels R."/>
            <person name="Freedman E."/>
            <person name="Gellesch M."/>
            <person name="Goldberg J."/>
            <person name="Griggs A."/>
            <person name="Gujja S."/>
            <person name="Heiman D."/>
            <person name="Hepburn T."/>
            <person name="Howarth C."/>
            <person name="Jen D."/>
            <person name="Larson L."/>
            <person name="Lewis B."/>
            <person name="Mehta T."/>
            <person name="Park D."/>
            <person name="Pearson M."/>
            <person name="Roberts A."/>
            <person name="Saif S."/>
            <person name="Shenoy N."/>
            <person name="Sisk P."/>
            <person name="Stolte C."/>
            <person name="Sykes S."/>
            <person name="Thomson T."/>
            <person name="Walk T."/>
            <person name="White J."/>
            <person name="Yandava C."/>
            <person name="Burger G."/>
            <person name="Gray M.W."/>
            <person name="Holland P.W.H."/>
            <person name="King N."/>
            <person name="Lang F.B.F."/>
            <person name="Roger A.J."/>
            <person name="Ruiz-Trillo I."/>
            <person name="Lander E."/>
            <person name="Nusbaum C."/>
        </authorList>
    </citation>
    <scope>NUCLEOTIDE SEQUENCE [LARGE SCALE GENOMIC DNA]</scope>
    <source>
        <strain evidence="4 5">DAOM BR117</strain>
    </source>
</reference>
<dbReference type="Pfam" id="PF14904">
    <property type="entry name" value="FAM86"/>
    <property type="match status" value="1"/>
</dbReference>
<dbReference type="InterPro" id="IPR019410">
    <property type="entry name" value="Methyltransf_16"/>
</dbReference>
<proteinExistence type="inferred from homology"/>
<dbReference type="InParanoid" id="A0A0L0HSD2"/>
<dbReference type="GO" id="GO:0016740">
    <property type="term" value="F:transferase activity"/>
    <property type="evidence" value="ECO:0007669"/>
    <property type="project" value="UniProtKB-KW"/>
</dbReference>
<organism evidence="4 5">
    <name type="scientific">Spizellomyces punctatus (strain DAOM BR117)</name>
    <dbReference type="NCBI Taxonomy" id="645134"/>
    <lineage>
        <taxon>Eukaryota</taxon>
        <taxon>Fungi</taxon>
        <taxon>Fungi incertae sedis</taxon>
        <taxon>Chytridiomycota</taxon>
        <taxon>Chytridiomycota incertae sedis</taxon>
        <taxon>Chytridiomycetes</taxon>
        <taxon>Spizellomycetales</taxon>
        <taxon>Spizellomycetaceae</taxon>
        <taxon>Spizellomyces</taxon>
    </lineage>
</organism>
<dbReference type="PANTHER" id="PTHR14614">
    <property type="entry name" value="HEPATOCELLULAR CARCINOMA-ASSOCIATED ANTIGEN"/>
    <property type="match status" value="1"/>
</dbReference>
<dbReference type="EMBL" id="KQ257451">
    <property type="protein sequence ID" value="KND03815.1"/>
    <property type="molecule type" value="Genomic_DNA"/>
</dbReference>
<dbReference type="InterPro" id="IPR029426">
    <property type="entry name" value="FAM86_N"/>
</dbReference>
<sequence length="353" mass="39582">MSHDEDGSAEHDWLTIIAVQYFQTVPLRSFDWPQNILHKLDVSTQDAILRETVQSELGKSYPPEASYSLRFLKAILEKVDATGEEHSEALLQAYLELLSNASGDKLTGDLSRACYKSYPLPTKTSSTVYLTLHEEPLKISQGTTGLCTWEAALRFAEYLLNAAPEVIQGRRILELGAGAGLLGLVCLYMGASSVELTDVDEGVLERLKENVDLNSQMIIDRMARDFGGHQSNPPNIRVSKLDWESVDFDDIASRNAEIIVCADVVYDPILIPPLTSVLGSLLRTPHHGHPTGFREGWVALTMRQEQTYKEFLSALTRNRIRYERIRLDRVPRLFYHEDNVGEVALLHLTVADS</sequence>
<gene>
    <name evidence="4" type="ORF">SPPG_01271</name>
</gene>
<dbReference type="GeneID" id="27684947"/>
<evidence type="ECO:0000313" key="5">
    <source>
        <dbReference type="Proteomes" id="UP000053201"/>
    </source>
</evidence>
<name>A0A0L0HSD2_SPIPD</name>
<dbReference type="Pfam" id="PF10294">
    <property type="entry name" value="Methyltransf_16"/>
    <property type="match status" value="1"/>
</dbReference>
<evidence type="ECO:0000256" key="1">
    <source>
        <dbReference type="ARBA" id="ARBA00005511"/>
    </source>
</evidence>
<dbReference type="PANTHER" id="PTHR14614:SF130">
    <property type="entry name" value="PROTEIN-LYSINE N-METHYLTRANSFERASE EEF2KMT"/>
    <property type="match status" value="1"/>
</dbReference>
<protein>
    <recommendedName>
        <fullName evidence="3">FAM86 N-terminal domain-containing protein</fullName>
    </recommendedName>
</protein>
<comment type="similarity">
    <text evidence="1">Belongs to the class I-like SAM-binding methyltransferase superfamily. EEF2KMT family.</text>
</comment>
<dbReference type="InterPro" id="IPR029063">
    <property type="entry name" value="SAM-dependent_MTases_sf"/>
</dbReference>
<keyword evidence="2" id="KW-0808">Transferase</keyword>
<dbReference type="VEuPathDB" id="FungiDB:SPPG_01271"/>
<dbReference type="RefSeq" id="XP_016611854.1">
    <property type="nucleotide sequence ID" value="XM_016749596.1"/>
</dbReference>
<dbReference type="OMA" id="PIRTYRI"/>
<dbReference type="FunCoup" id="A0A0L0HSD2">
    <property type="interactions" value="394"/>
</dbReference>
<dbReference type="STRING" id="645134.A0A0L0HSD2"/>
<dbReference type="eggNOG" id="KOG2497">
    <property type="taxonomic scope" value="Eukaryota"/>
</dbReference>
<dbReference type="Gene3D" id="3.40.50.150">
    <property type="entry name" value="Vaccinia Virus protein VP39"/>
    <property type="match status" value="1"/>
</dbReference>
<feature type="domain" description="FAM86 N-terminal" evidence="3">
    <location>
        <begin position="17"/>
        <end position="96"/>
    </location>
</feature>
<dbReference type="OrthoDB" id="194386at2759"/>
<dbReference type="SUPFAM" id="SSF53335">
    <property type="entry name" value="S-adenosyl-L-methionine-dependent methyltransferases"/>
    <property type="match status" value="1"/>
</dbReference>
<keyword evidence="5" id="KW-1185">Reference proteome</keyword>
<accession>A0A0L0HSD2</accession>